<dbReference type="InterPro" id="IPR052806">
    <property type="entry name" value="Fasciclin-like_AGP"/>
</dbReference>
<keyword evidence="2" id="KW-0472">Membrane</keyword>
<dbReference type="InterPro" id="IPR036378">
    <property type="entry name" value="FAS1_dom_sf"/>
</dbReference>
<proteinExistence type="inferred from homology"/>
<dbReference type="AlphaFoldDB" id="A0AAN9SZZ4"/>
<protein>
    <recommendedName>
        <fullName evidence="4">FAS1 domain-containing protein</fullName>
    </recommendedName>
</protein>
<dbReference type="PANTHER" id="PTHR33985">
    <property type="entry name" value="OS02G0491300 PROTEIN-RELATED"/>
    <property type="match status" value="1"/>
</dbReference>
<keyword evidence="3" id="KW-0732">Signal</keyword>
<comment type="caution">
    <text evidence="5">The sequence shown here is derived from an EMBL/GenBank/DDBJ whole genome shotgun (WGS) entry which is preliminary data.</text>
</comment>
<accession>A0AAN9SZZ4</accession>
<dbReference type="PROSITE" id="PS50213">
    <property type="entry name" value="FAS1"/>
    <property type="match status" value="1"/>
</dbReference>
<evidence type="ECO:0000256" key="2">
    <source>
        <dbReference type="SAM" id="Phobius"/>
    </source>
</evidence>
<evidence type="ECO:0000313" key="5">
    <source>
        <dbReference type="EMBL" id="KAK7411732.1"/>
    </source>
</evidence>
<keyword evidence="2" id="KW-0812">Transmembrane</keyword>
<dbReference type="Gene3D" id="2.30.180.10">
    <property type="entry name" value="FAS1 domain"/>
    <property type="match status" value="1"/>
</dbReference>
<name>A0AAN9SZZ4_PSOTE</name>
<gene>
    <name evidence="5" type="ORF">VNO78_03170</name>
</gene>
<dbReference type="SMART" id="SM00554">
    <property type="entry name" value="FAS1"/>
    <property type="match status" value="1"/>
</dbReference>
<dbReference type="SUPFAM" id="SSF82153">
    <property type="entry name" value="FAS1 domain"/>
    <property type="match status" value="1"/>
</dbReference>
<feature type="signal peptide" evidence="3">
    <location>
        <begin position="1"/>
        <end position="40"/>
    </location>
</feature>
<keyword evidence="2" id="KW-1133">Transmembrane helix</keyword>
<evidence type="ECO:0000256" key="3">
    <source>
        <dbReference type="SAM" id="SignalP"/>
    </source>
</evidence>
<organism evidence="5 6">
    <name type="scientific">Psophocarpus tetragonolobus</name>
    <name type="common">Winged bean</name>
    <name type="synonym">Dolichos tetragonolobus</name>
    <dbReference type="NCBI Taxonomy" id="3891"/>
    <lineage>
        <taxon>Eukaryota</taxon>
        <taxon>Viridiplantae</taxon>
        <taxon>Streptophyta</taxon>
        <taxon>Embryophyta</taxon>
        <taxon>Tracheophyta</taxon>
        <taxon>Spermatophyta</taxon>
        <taxon>Magnoliopsida</taxon>
        <taxon>eudicotyledons</taxon>
        <taxon>Gunneridae</taxon>
        <taxon>Pentapetalae</taxon>
        <taxon>rosids</taxon>
        <taxon>fabids</taxon>
        <taxon>Fabales</taxon>
        <taxon>Fabaceae</taxon>
        <taxon>Papilionoideae</taxon>
        <taxon>50 kb inversion clade</taxon>
        <taxon>NPAAA clade</taxon>
        <taxon>indigoferoid/millettioid clade</taxon>
        <taxon>Phaseoleae</taxon>
        <taxon>Psophocarpus</taxon>
    </lineage>
</organism>
<keyword evidence="6" id="KW-1185">Reference proteome</keyword>
<feature type="domain" description="FAS1" evidence="4">
    <location>
        <begin position="50"/>
        <end position="175"/>
    </location>
</feature>
<comment type="similarity">
    <text evidence="1">Belongs to the fasciclin-like AGP family.</text>
</comment>
<feature type="chain" id="PRO_5042853001" description="FAS1 domain-containing protein" evidence="3">
    <location>
        <begin position="41"/>
        <end position="290"/>
    </location>
</feature>
<reference evidence="5 6" key="1">
    <citation type="submission" date="2024-01" db="EMBL/GenBank/DDBJ databases">
        <title>The genomes of 5 underutilized Papilionoideae crops provide insights into root nodulation and disease resistanc.</title>
        <authorList>
            <person name="Jiang F."/>
        </authorList>
    </citation>
    <scope>NUCLEOTIDE SEQUENCE [LARGE SCALE GENOMIC DNA]</scope>
    <source>
        <strain evidence="5">DUOXIRENSHENG_FW03</strain>
        <tissue evidence="5">Leaves</tissue>
    </source>
</reference>
<evidence type="ECO:0000313" key="6">
    <source>
        <dbReference type="Proteomes" id="UP001386955"/>
    </source>
</evidence>
<feature type="transmembrane region" description="Helical" evidence="2">
    <location>
        <begin position="64"/>
        <end position="86"/>
    </location>
</feature>
<dbReference type="PANTHER" id="PTHR33985:SF5">
    <property type="entry name" value="FASCICLIN-LIKE ARABINOGALACTAN FAMILY PROTEIN"/>
    <property type="match status" value="1"/>
</dbReference>
<evidence type="ECO:0000256" key="1">
    <source>
        <dbReference type="ARBA" id="ARBA00007843"/>
    </source>
</evidence>
<dbReference type="EMBL" id="JAYMYS010000001">
    <property type="protein sequence ID" value="KAK7411732.1"/>
    <property type="molecule type" value="Genomic_DNA"/>
</dbReference>
<dbReference type="FunFam" id="2.30.180.10:FF:000046">
    <property type="entry name" value="Fasciclin-like arabinogalactan family protein"/>
    <property type="match status" value="1"/>
</dbReference>
<sequence length="290" mass="32194">MWNPGNKKKTNPQFKNHTMQNPNLFFLFLILTSLLSPIASKPSSPPTQQLNNIIDALIGAGDFTTWVSILSGANATILPVSATLFVPRDASMDRPPPDPFLLPYHVVPQRLPFSELLLLPRLSRLPTLLAAKSISLTDTSAANFSLNHVPLTHPDLLSTPSLAVHAVKNFLDYSLSPDAAAPPPPFLPIGDPIGSDWNSAPARARFSFLFCFLLRSLGSRLNDVVLGRFSPQQHRFRPSSGARSLRYPSLIMRFVVIVRFYFFLQNEEETEGSRLNDFVLLLSSVSSFQR</sequence>
<dbReference type="InterPro" id="IPR000782">
    <property type="entry name" value="FAS1_domain"/>
</dbReference>
<evidence type="ECO:0000259" key="4">
    <source>
        <dbReference type="PROSITE" id="PS50213"/>
    </source>
</evidence>
<dbReference type="Proteomes" id="UP001386955">
    <property type="component" value="Unassembled WGS sequence"/>
</dbReference>